<dbReference type="Gene3D" id="2.80.10.50">
    <property type="match status" value="1"/>
</dbReference>
<sequence>MRTRFGVFATVACIVAKTALAYDEDDDDFSLVTCGSTLKLKHRTGYHLHSHDINWGSGSGQQSVTAMKSLDDSNSMWTIASPAGEPTCPQGTPIKCGSTIRLIHHNTKKYLHSHMHASPVSHRLEISGYGNANEGHSDTGDNWRVECDSHTGFWQRDSKVKFLHVDTGGCLFSQKEVAFTNQNCRGCPIIGQLEVCGLQNCAHVSSPDAMWKAADGIFFPKRRL</sequence>
<dbReference type="SUPFAM" id="SSF82109">
    <property type="entry name" value="MIR domain"/>
    <property type="match status" value="1"/>
</dbReference>
<dbReference type="PROSITE" id="PS50919">
    <property type="entry name" value="MIR"/>
    <property type="match status" value="1"/>
</dbReference>
<feature type="domain" description="MIR" evidence="4">
    <location>
        <begin position="91"/>
        <end position="148"/>
    </location>
</feature>
<dbReference type="CDD" id="cd23279">
    <property type="entry name" value="beta-trefoil_MIR_SDF2-like"/>
    <property type="match status" value="1"/>
</dbReference>
<reference evidence="5" key="1">
    <citation type="submission" date="2021-01" db="EMBL/GenBank/DDBJ databases">
        <authorList>
            <person name="Corre E."/>
            <person name="Pelletier E."/>
            <person name="Niang G."/>
            <person name="Scheremetjew M."/>
            <person name="Finn R."/>
            <person name="Kale V."/>
            <person name="Holt S."/>
            <person name="Cochrane G."/>
            <person name="Meng A."/>
            <person name="Brown T."/>
            <person name="Cohen L."/>
        </authorList>
    </citation>
    <scope>NUCLEOTIDE SEQUENCE</scope>
    <source>
        <strain evidence="5">CCCM811</strain>
    </source>
</reference>
<organism evidence="5">
    <name type="scientific">Lotharella globosa</name>
    <dbReference type="NCBI Taxonomy" id="91324"/>
    <lineage>
        <taxon>Eukaryota</taxon>
        <taxon>Sar</taxon>
        <taxon>Rhizaria</taxon>
        <taxon>Cercozoa</taxon>
        <taxon>Chlorarachniophyceae</taxon>
        <taxon>Lotharella</taxon>
    </lineage>
</organism>
<dbReference type="Pfam" id="PF02815">
    <property type="entry name" value="MIR"/>
    <property type="match status" value="1"/>
</dbReference>
<feature type="chain" id="PRO_5031137570" description="MIR domain-containing protein" evidence="3">
    <location>
        <begin position="22"/>
        <end position="224"/>
    </location>
</feature>
<feature type="signal peptide" evidence="3">
    <location>
        <begin position="1"/>
        <end position="21"/>
    </location>
</feature>
<keyword evidence="2" id="KW-0677">Repeat</keyword>
<protein>
    <recommendedName>
        <fullName evidence="4">MIR domain-containing protein</fullName>
    </recommendedName>
</protein>
<keyword evidence="1 3" id="KW-0732">Signal</keyword>
<dbReference type="InterPro" id="IPR016093">
    <property type="entry name" value="MIR_motif"/>
</dbReference>
<proteinExistence type="predicted"/>
<evidence type="ECO:0000256" key="2">
    <source>
        <dbReference type="ARBA" id="ARBA00022737"/>
    </source>
</evidence>
<evidence type="ECO:0000256" key="1">
    <source>
        <dbReference type="ARBA" id="ARBA00022729"/>
    </source>
</evidence>
<dbReference type="SMART" id="SM00472">
    <property type="entry name" value="MIR"/>
    <property type="match status" value="3"/>
</dbReference>
<accession>A0A7S3Z8H8</accession>
<evidence type="ECO:0000259" key="4">
    <source>
        <dbReference type="PROSITE" id="PS50919"/>
    </source>
</evidence>
<dbReference type="InterPro" id="IPR036300">
    <property type="entry name" value="MIR_dom_sf"/>
</dbReference>
<dbReference type="PANTHER" id="PTHR46809:SF2">
    <property type="entry name" value="GH21273P"/>
    <property type="match status" value="1"/>
</dbReference>
<dbReference type="AlphaFoldDB" id="A0A7S3Z8H8"/>
<evidence type="ECO:0000256" key="3">
    <source>
        <dbReference type="SAM" id="SignalP"/>
    </source>
</evidence>
<evidence type="ECO:0000313" key="5">
    <source>
        <dbReference type="EMBL" id="CAE0675200.1"/>
    </source>
</evidence>
<dbReference type="PANTHER" id="PTHR46809">
    <property type="entry name" value="STROMAL CELL-DERIVED FACTOR 2-LIKE PROTEIN"/>
    <property type="match status" value="1"/>
</dbReference>
<gene>
    <name evidence="5" type="ORF">LGLO00237_LOCUS26976</name>
</gene>
<dbReference type="EMBL" id="HBIV01037885">
    <property type="protein sequence ID" value="CAE0675200.1"/>
    <property type="molecule type" value="Transcribed_RNA"/>
</dbReference>
<name>A0A7S3Z8H8_9EUKA</name>